<feature type="region of interest" description="Disordered" evidence="1">
    <location>
        <begin position="1"/>
        <end position="26"/>
    </location>
</feature>
<feature type="transmembrane region" description="Helical" evidence="2">
    <location>
        <begin position="155"/>
        <end position="177"/>
    </location>
</feature>
<sequence>MEGAGSLKRVYDDDSQEQGGQRSAGREGFRVVVVRVELNGKGTHQTKTISYCQPPSKKERCRNKLTLNILHLSTSHRARSSSFISPSGWETRGSESWSPKTSQSFRIHVLTPLGAILKDAYKTYPALTSYLMVLTGLSVIPIIAFVGFSMFVGSILAGMGLAFVLTWGSIIIGSAFFVLMMSLAFLVAAAFWIVIGLFVTIFALRLVYNVQTKFVHKVKHSQVVKELVNHANEKRLHHQQNGIDENVKSA</sequence>
<feature type="transmembrane region" description="Helical" evidence="2">
    <location>
        <begin position="127"/>
        <end position="148"/>
    </location>
</feature>
<keyword evidence="4" id="KW-1185">Reference proteome</keyword>
<keyword evidence="2" id="KW-0472">Membrane</keyword>
<protein>
    <recommendedName>
        <fullName evidence="5">Promethin</fullName>
    </recommendedName>
</protein>
<dbReference type="OrthoDB" id="2499949at2759"/>
<dbReference type="AlphaFoldDB" id="A0A2S4WG76"/>
<comment type="caution">
    <text evidence="3">The sequence shown here is derived from an EMBL/GenBank/DDBJ whole genome shotgun (WGS) entry which is preliminary data.</text>
</comment>
<proteinExistence type="predicted"/>
<keyword evidence="2" id="KW-1133">Transmembrane helix</keyword>
<name>A0A2S4WG76_9BASI</name>
<feature type="transmembrane region" description="Helical" evidence="2">
    <location>
        <begin position="183"/>
        <end position="208"/>
    </location>
</feature>
<evidence type="ECO:0000256" key="2">
    <source>
        <dbReference type="SAM" id="Phobius"/>
    </source>
</evidence>
<gene>
    <name evidence="3" type="ORF">PSHT_03160</name>
</gene>
<reference evidence="4" key="2">
    <citation type="journal article" date="2018" name="BMC Genomics">
        <title>Genomic insights into host adaptation between the wheat stripe rust pathogen (Puccinia striiformis f. sp. tritici) and the barley stripe rust pathogen (Puccinia striiformis f. sp. hordei).</title>
        <authorList>
            <person name="Xia C."/>
            <person name="Wang M."/>
            <person name="Yin C."/>
            <person name="Cornejo O.E."/>
            <person name="Hulbert S.H."/>
            <person name="Chen X."/>
        </authorList>
    </citation>
    <scope>NUCLEOTIDE SEQUENCE [LARGE SCALE GENOMIC DNA]</scope>
    <source>
        <strain evidence="4">93TX-2</strain>
    </source>
</reference>
<dbReference type="VEuPathDB" id="FungiDB:PSHT_03160"/>
<organism evidence="3 4">
    <name type="scientific">Puccinia striiformis</name>
    <dbReference type="NCBI Taxonomy" id="27350"/>
    <lineage>
        <taxon>Eukaryota</taxon>
        <taxon>Fungi</taxon>
        <taxon>Dikarya</taxon>
        <taxon>Basidiomycota</taxon>
        <taxon>Pucciniomycotina</taxon>
        <taxon>Pucciniomycetes</taxon>
        <taxon>Pucciniales</taxon>
        <taxon>Pucciniaceae</taxon>
        <taxon>Puccinia</taxon>
    </lineage>
</organism>
<dbReference type="EMBL" id="PKSM01000029">
    <property type="protein sequence ID" value="POW20718.1"/>
    <property type="molecule type" value="Genomic_DNA"/>
</dbReference>
<reference evidence="4" key="3">
    <citation type="journal article" date="2018" name="Mol. Plant Microbe Interact.">
        <title>Genome sequence resources for the wheat stripe rust pathogen (Puccinia striiformis f. sp. tritici) and the barley stripe rust pathogen (Puccinia striiformis f. sp. hordei).</title>
        <authorList>
            <person name="Xia C."/>
            <person name="Wang M."/>
            <person name="Yin C."/>
            <person name="Cornejo O.E."/>
            <person name="Hulbert S.H."/>
            <person name="Chen X."/>
        </authorList>
    </citation>
    <scope>NUCLEOTIDE SEQUENCE [LARGE SCALE GENOMIC DNA]</scope>
    <source>
        <strain evidence="4">93TX-2</strain>
    </source>
</reference>
<evidence type="ECO:0008006" key="5">
    <source>
        <dbReference type="Google" id="ProtNLM"/>
    </source>
</evidence>
<reference evidence="3 4" key="1">
    <citation type="submission" date="2017-12" db="EMBL/GenBank/DDBJ databases">
        <title>Gene loss provides genomic basis for host adaptation in cereal stripe rust fungi.</title>
        <authorList>
            <person name="Xia C."/>
        </authorList>
    </citation>
    <scope>NUCLEOTIDE SEQUENCE [LARGE SCALE GENOMIC DNA]</scope>
    <source>
        <strain evidence="3 4">93TX-2</strain>
    </source>
</reference>
<evidence type="ECO:0000313" key="4">
    <source>
        <dbReference type="Proteomes" id="UP000238274"/>
    </source>
</evidence>
<keyword evidence="2" id="KW-0812">Transmembrane</keyword>
<accession>A0A2S4WG76</accession>
<dbReference type="Proteomes" id="UP000238274">
    <property type="component" value="Unassembled WGS sequence"/>
</dbReference>
<evidence type="ECO:0000256" key="1">
    <source>
        <dbReference type="SAM" id="MobiDB-lite"/>
    </source>
</evidence>
<evidence type="ECO:0000313" key="3">
    <source>
        <dbReference type="EMBL" id="POW20718.1"/>
    </source>
</evidence>